<proteinExistence type="predicted"/>
<dbReference type="RefSeq" id="WP_133628889.1">
    <property type="nucleotide sequence ID" value="NZ_SOAZ01000022.1"/>
</dbReference>
<dbReference type="EMBL" id="SOAZ01000022">
    <property type="protein sequence ID" value="TDT51069.1"/>
    <property type="molecule type" value="Genomic_DNA"/>
</dbReference>
<dbReference type="Pfam" id="PF13451">
    <property type="entry name" value="zf_Tbcl"/>
    <property type="match status" value="1"/>
</dbReference>
<dbReference type="AlphaFoldDB" id="A0A4R7KCK1"/>
<accession>A0A4R7KCK1</accession>
<organism evidence="2 3">
    <name type="scientific">Fonticella tunisiensis</name>
    <dbReference type="NCBI Taxonomy" id="1096341"/>
    <lineage>
        <taxon>Bacteria</taxon>
        <taxon>Bacillati</taxon>
        <taxon>Bacillota</taxon>
        <taxon>Clostridia</taxon>
        <taxon>Eubacteriales</taxon>
        <taxon>Clostridiaceae</taxon>
        <taxon>Fonticella</taxon>
    </lineage>
</organism>
<keyword evidence="3" id="KW-1185">Reference proteome</keyword>
<protein>
    <submittedName>
        <fullName evidence="2">Putative zinc ribbon protein</fullName>
    </submittedName>
</protein>
<gene>
    <name evidence="2" type="ORF">EDD71_12239</name>
</gene>
<dbReference type="Proteomes" id="UP000295325">
    <property type="component" value="Unassembled WGS sequence"/>
</dbReference>
<comment type="caution">
    <text evidence="2">The sequence shown here is derived from an EMBL/GenBank/DDBJ whole genome shotgun (WGS) entry which is preliminary data.</text>
</comment>
<dbReference type="OrthoDB" id="5505402at2"/>
<evidence type="ECO:0000259" key="1">
    <source>
        <dbReference type="Pfam" id="PF13451"/>
    </source>
</evidence>
<feature type="domain" description="Probable zinc-binding" evidence="1">
    <location>
        <begin position="2"/>
        <end position="48"/>
    </location>
</feature>
<sequence>MADKTIVCKDCGKEFIFTEGEQAFYREKGFENEPQRCPECRRARKAQRRQNDGFRR</sequence>
<evidence type="ECO:0000313" key="2">
    <source>
        <dbReference type="EMBL" id="TDT51069.1"/>
    </source>
</evidence>
<reference evidence="2 3" key="1">
    <citation type="submission" date="2019-03" db="EMBL/GenBank/DDBJ databases">
        <title>Genomic Encyclopedia of Type Strains, Phase IV (KMG-IV): sequencing the most valuable type-strain genomes for metagenomic binning, comparative biology and taxonomic classification.</title>
        <authorList>
            <person name="Goeker M."/>
        </authorList>
    </citation>
    <scope>NUCLEOTIDE SEQUENCE [LARGE SCALE GENOMIC DNA]</scope>
    <source>
        <strain evidence="2 3">DSM 24455</strain>
    </source>
</reference>
<evidence type="ECO:0000313" key="3">
    <source>
        <dbReference type="Proteomes" id="UP000295325"/>
    </source>
</evidence>
<dbReference type="InterPro" id="IPR025306">
    <property type="entry name" value="Zn-bnd_dom_prob"/>
</dbReference>
<name>A0A4R7KCK1_9CLOT</name>